<dbReference type="Gene3D" id="1.20.1440.160">
    <property type="entry name" value="Tumor necrosis factor alpha-induced protein 8-like"/>
    <property type="match status" value="1"/>
</dbReference>
<name>A0A6B2LAP6_9EUKA</name>
<reference evidence="2" key="1">
    <citation type="journal article" date="2020" name="J. Eukaryot. Microbiol.">
        <title>De novo Sequencing, Assembly and Annotation of the Transcriptome for the Free-Living Testate Amoeba Arcella intermedia.</title>
        <authorList>
            <person name="Ribeiro G.M."/>
            <person name="Porfirio-Sousa A.L."/>
            <person name="Maurer-Alcala X.X."/>
            <person name="Katz L.A."/>
            <person name="Lahr D.J.G."/>
        </authorList>
    </citation>
    <scope>NUCLEOTIDE SEQUENCE</scope>
</reference>
<dbReference type="InterPro" id="IPR008477">
    <property type="entry name" value="TNFAIP8-like"/>
</dbReference>
<sequence>MRLKKKEWKAVYCVVIGGSFYYYKSSTDTDPKGHIDLAGHHIVSPLEIKGEKKKHTFSIQAADNASTAGENSLFIGSCGADVELKSWKTSLEEAIHKDKSDPPTVVAQKTKKQSVVGRAKKKAASKTATSALGKKVMKAIVNEETTMLLNSLKRIVKAESGSQKQADDLEKNIIKIAVKSFLLIENKSLSPDDFLVADKPLREAFELMVRVFNGRSRVKEEKIVEALHKVEELLKKAEEVITNLLAPHLTSKNMLRISSAFGCIASADFLLTVFKKPELEDDLDKLIDAMEYYTQFHYH</sequence>
<dbReference type="AlphaFoldDB" id="A0A6B2LAP6"/>
<dbReference type="EMBL" id="GIBP01005085">
    <property type="protein sequence ID" value="NDV34054.1"/>
    <property type="molecule type" value="Transcribed_RNA"/>
</dbReference>
<dbReference type="GO" id="GO:0005737">
    <property type="term" value="C:cytoplasm"/>
    <property type="evidence" value="ECO:0007669"/>
    <property type="project" value="TreeGrafter"/>
</dbReference>
<dbReference type="InterPro" id="IPR011993">
    <property type="entry name" value="PH-like_dom_sf"/>
</dbReference>
<dbReference type="InterPro" id="IPR038355">
    <property type="entry name" value="TNFAIP8_sf"/>
</dbReference>
<dbReference type="PANTHER" id="PTHR12757:SF1">
    <property type="entry name" value="PROTEIN SALIVARY GLANDS MARRED"/>
    <property type="match status" value="1"/>
</dbReference>
<dbReference type="PANTHER" id="PTHR12757">
    <property type="entry name" value="TUMOR NECROSIS FACTOR INDUCED PROTEIN"/>
    <property type="match status" value="1"/>
</dbReference>
<dbReference type="InterPro" id="IPR001849">
    <property type="entry name" value="PH_domain"/>
</dbReference>
<feature type="domain" description="PH" evidence="1">
    <location>
        <begin position="1"/>
        <end position="96"/>
    </location>
</feature>
<organism evidence="2">
    <name type="scientific">Arcella intermedia</name>
    <dbReference type="NCBI Taxonomy" id="1963864"/>
    <lineage>
        <taxon>Eukaryota</taxon>
        <taxon>Amoebozoa</taxon>
        <taxon>Tubulinea</taxon>
        <taxon>Elardia</taxon>
        <taxon>Arcellinida</taxon>
        <taxon>Sphaerothecina</taxon>
        <taxon>Arcellidae</taxon>
        <taxon>Arcella</taxon>
    </lineage>
</organism>
<protein>
    <recommendedName>
        <fullName evidence="1">PH domain-containing protein</fullName>
    </recommendedName>
</protein>
<evidence type="ECO:0000259" key="1">
    <source>
        <dbReference type="PROSITE" id="PS50003"/>
    </source>
</evidence>
<dbReference type="SUPFAM" id="SSF50729">
    <property type="entry name" value="PH domain-like"/>
    <property type="match status" value="1"/>
</dbReference>
<dbReference type="SMART" id="SM00233">
    <property type="entry name" value="PH"/>
    <property type="match status" value="1"/>
</dbReference>
<dbReference type="PROSITE" id="PS50003">
    <property type="entry name" value="PH_DOMAIN"/>
    <property type="match status" value="1"/>
</dbReference>
<dbReference type="Gene3D" id="2.30.29.30">
    <property type="entry name" value="Pleckstrin-homology domain (PH domain)/Phosphotyrosine-binding domain (PTB)"/>
    <property type="match status" value="1"/>
</dbReference>
<dbReference type="Pfam" id="PF00169">
    <property type="entry name" value="PH"/>
    <property type="match status" value="1"/>
</dbReference>
<proteinExistence type="predicted"/>
<evidence type="ECO:0000313" key="2">
    <source>
        <dbReference type="EMBL" id="NDV34054.1"/>
    </source>
</evidence>
<accession>A0A6B2LAP6</accession>
<dbReference type="Pfam" id="PF05527">
    <property type="entry name" value="TNFAIP8"/>
    <property type="match status" value="1"/>
</dbReference>